<proteinExistence type="predicted"/>
<feature type="region of interest" description="Disordered" evidence="1">
    <location>
        <begin position="1"/>
        <end position="65"/>
    </location>
</feature>
<evidence type="ECO:0000256" key="1">
    <source>
        <dbReference type="SAM" id="MobiDB-lite"/>
    </source>
</evidence>
<feature type="compositionally biased region" description="Basic residues" evidence="1">
    <location>
        <begin position="38"/>
        <end position="53"/>
    </location>
</feature>
<feature type="compositionally biased region" description="Pro residues" evidence="1">
    <location>
        <begin position="13"/>
        <end position="22"/>
    </location>
</feature>
<dbReference type="EMBL" id="GBRH01279280">
    <property type="protein sequence ID" value="JAD18615.1"/>
    <property type="molecule type" value="Transcribed_RNA"/>
</dbReference>
<sequence>MPKGREEQLLGPLLPPWLPPPHGRNVWSRRSGMTDPCRRRRRSKIPRRRRHRAAERSALLPPFGW</sequence>
<reference evidence="2" key="1">
    <citation type="submission" date="2014-09" db="EMBL/GenBank/DDBJ databases">
        <authorList>
            <person name="Magalhaes I.L.F."/>
            <person name="Oliveira U."/>
            <person name="Santos F.R."/>
            <person name="Vidigal T.H.D.A."/>
            <person name="Brescovit A.D."/>
            <person name="Santos A.J."/>
        </authorList>
    </citation>
    <scope>NUCLEOTIDE SEQUENCE</scope>
    <source>
        <tissue evidence="2">Shoot tissue taken approximately 20 cm above the soil surface</tissue>
    </source>
</reference>
<dbReference type="AlphaFoldDB" id="A0A0A8Y0X6"/>
<name>A0A0A8Y0X6_ARUDO</name>
<protein>
    <submittedName>
        <fullName evidence="2">Uncharacterized protein</fullName>
    </submittedName>
</protein>
<accession>A0A0A8Y0X6</accession>
<reference evidence="2" key="2">
    <citation type="journal article" date="2015" name="Data Brief">
        <title>Shoot transcriptome of the giant reed, Arundo donax.</title>
        <authorList>
            <person name="Barrero R.A."/>
            <person name="Guerrero F.D."/>
            <person name="Moolhuijzen P."/>
            <person name="Goolsby J.A."/>
            <person name="Tidwell J."/>
            <person name="Bellgard S.E."/>
            <person name="Bellgard M.I."/>
        </authorList>
    </citation>
    <scope>NUCLEOTIDE SEQUENCE</scope>
    <source>
        <tissue evidence="2">Shoot tissue taken approximately 20 cm above the soil surface</tissue>
    </source>
</reference>
<organism evidence="2">
    <name type="scientific">Arundo donax</name>
    <name type="common">Giant reed</name>
    <name type="synonym">Donax arundinaceus</name>
    <dbReference type="NCBI Taxonomy" id="35708"/>
    <lineage>
        <taxon>Eukaryota</taxon>
        <taxon>Viridiplantae</taxon>
        <taxon>Streptophyta</taxon>
        <taxon>Embryophyta</taxon>
        <taxon>Tracheophyta</taxon>
        <taxon>Spermatophyta</taxon>
        <taxon>Magnoliopsida</taxon>
        <taxon>Liliopsida</taxon>
        <taxon>Poales</taxon>
        <taxon>Poaceae</taxon>
        <taxon>PACMAD clade</taxon>
        <taxon>Arundinoideae</taxon>
        <taxon>Arundineae</taxon>
        <taxon>Arundo</taxon>
    </lineage>
</organism>
<evidence type="ECO:0000313" key="2">
    <source>
        <dbReference type="EMBL" id="JAD18615.1"/>
    </source>
</evidence>